<comment type="caution">
    <text evidence="2">The sequence shown here is derived from an EMBL/GenBank/DDBJ whole genome shotgun (WGS) entry which is preliminary data.</text>
</comment>
<evidence type="ECO:0000313" key="2">
    <source>
        <dbReference type="EMBL" id="OMP13639.1"/>
    </source>
</evidence>
<name>A0A1R3L2X4_9ROSI</name>
<organism evidence="2 3">
    <name type="scientific">Corchorus olitorius</name>
    <dbReference type="NCBI Taxonomy" id="93759"/>
    <lineage>
        <taxon>Eukaryota</taxon>
        <taxon>Viridiplantae</taxon>
        <taxon>Streptophyta</taxon>
        <taxon>Embryophyta</taxon>
        <taxon>Tracheophyta</taxon>
        <taxon>Spermatophyta</taxon>
        <taxon>Magnoliopsida</taxon>
        <taxon>eudicotyledons</taxon>
        <taxon>Gunneridae</taxon>
        <taxon>Pentapetalae</taxon>
        <taxon>rosids</taxon>
        <taxon>malvids</taxon>
        <taxon>Malvales</taxon>
        <taxon>Malvaceae</taxon>
        <taxon>Grewioideae</taxon>
        <taxon>Apeibeae</taxon>
        <taxon>Corchorus</taxon>
    </lineage>
</organism>
<dbReference type="Proteomes" id="UP000187203">
    <property type="component" value="Unassembled WGS sequence"/>
</dbReference>
<gene>
    <name evidence="2" type="ORF">COLO4_01246</name>
</gene>
<keyword evidence="3" id="KW-1185">Reference proteome</keyword>
<feature type="region of interest" description="Disordered" evidence="1">
    <location>
        <begin position="12"/>
        <end position="33"/>
    </location>
</feature>
<dbReference type="AlphaFoldDB" id="A0A1R3L2X4"/>
<accession>A0A1R3L2X4</accession>
<evidence type="ECO:0000256" key="1">
    <source>
        <dbReference type="SAM" id="MobiDB-lite"/>
    </source>
</evidence>
<reference evidence="3" key="1">
    <citation type="submission" date="2013-09" db="EMBL/GenBank/DDBJ databases">
        <title>Corchorus olitorius genome sequencing.</title>
        <authorList>
            <person name="Alam M."/>
            <person name="Haque M.S."/>
            <person name="Islam M.S."/>
            <person name="Emdad E.M."/>
            <person name="Islam M.M."/>
            <person name="Ahmed B."/>
            <person name="Halim A."/>
            <person name="Hossen Q.M.M."/>
            <person name="Hossain M.Z."/>
            <person name="Ahmed R."/>
            <person name="Khan M.M."/>
            <person name="Islam R."/>
            <person name="Rashid M.M."/>
            <person name="Khan S.A."/>
            <person name="Rahman M.S."/>
            <person name="Alam M."/>
            <person name="Yahiya A.S."/>
            <person name="Khan M.S."/>
            <person name="Azam M.S."/>
            <person name="Haque T."/>
            <person name="Lashkar M.Z.H."/>
            <person name="Akhand A.I."/>
            <person name="Morshed G."/>
            <person name="Roy S."/>
            <person name="Uddin K.S."/>
            <person name="Rabeya T."/>
            <person name="Hossain A.S."/>
            <person name="Chowdhury A."/>
            <person name="Snigdha A.R."/>
            <person name="Mortoza M.S."/>
            <person name="Matin S.A."/>
            <person name="Hoque S.M.E."/>
            <person name="Islam M.K."/>
            <person name="Roy D.K."/>
            <person name="Haider R."/>
            <person name="Moosa M.M."/>
            <person name="Elias S.M."/>
            <person name="Hasan A.M."/>
            <person name="Jahan S."/>
            <person name="Shafiuddin M."/>
            <person name="Mahmood N."/>
            <person name="Shommy N.S."/>
        </authorList>
    </citation>
    <scope>NUCLEOTIDE SEQUENCE [LARGE SCALE GENOMIC DNA]</scope>
    <source>
        <strain evidence="3">cv. O-4</strain>
    </source>
</reference>
<protein>
    <submittedName>
        <fullName evidence="2">Uncharacterized protein</fullName>
    </submittedName>
</protein>
<proteinExistence type="predicted"/>
<sequence>MRLRRFLMTEPTENLTKSGSGCRCRPPGTAGVGKKPRISLADVGHRALHGLGDSRFRHTIAASEAHGRQFTGVHQTVDRHLRDAHELGDLRDREEAHGLGATAVNLCGHCDSRMRITARAVCGMPSPQSASPRRPRDPRPRRSASPIPAEPARSRHPPRRTAPASRRPRRAGRRPGCSTCAAPPREP</sequence>
<feature type="region of interest" description="Disordered" evidence="1">
    <location>
        <begin position="121"/>
        <end position="187"/>
    </location>
</feature>
<dbReference type="EMBL" id="AWUE01003675">
    <property type="protein sequence ID" value="OMP13639.1"/>
    <property type="molecule type" value="Genomic_DNA"/>
</dbReference>
<evidence type="ECO:0000313" key="3">
    <source>
        <dbReference type="Proteomes" id="UP000187203"/>
    </source>
</evidence>